<keyword evidence="7" id="KW-0966">Cell projection</keyword>
<dbReference type="GO" id="GO:0030833">
    <property type="term" value="P:regulation of actin filament polymerization"/>
    <property type="evidence" value="ECO:0007669"/>
    <property type="project" value="TreeGrafter"/>
</dbReference>
<dbReference type="Gene3D" id="1.20.1270.60">
    <property type="entry name" value="Arfaptin homology (AH) domain/BAR domain"/>
    <property type="match status" value="1"/>
</dbReference>
<dbReference type="SUPFAM" id="SSF103657">
    <property type="entry name" value="BAR/IMD domain-like"/>
    <property type="match status" value="1"/>
</dbReference>
<evidence type="ECO:0000256" key="2">
    <source>
        <dbReference type="ARBA" id="ARBA00022443"/>
    </source>
</evidence>
<feature type="domain" description="F-BAR" evidence="13">
    <location>
        <begin position="8"/>
        <end position="281"/>
    </location>
</feature>
<feature type="region of interest" description="Disordered" evidence="11">
    <location>
        <begin position="428"/>
        <end position="454"/>
    </location>
</feature>
<keyword evidence="3" id="KW-0597">Phosphoprotein</keyword>
<proteinExistence type="predicted"/>
<dbReference type="Pfam" id="PF00611">
    <property type="entry name" value="FCH"/>
    <property type="match status" value="1"/>
</dbReference>
<dbReference type="SUPFAM" id="SSF50044">
    <property type="entry name" value="SH3-domain"/>
    <property type="match status" value="2"/>
</dbReference>
<dbReference type="Proteomes" id="UP000472260">
    <property type="component" value="Unassembled WGS sequence"/>
</dbReference>
<evidence type="ECO:0000313" key="15">
    <source>
        <dbReference type="Proteomes" id="UP000472260"/>
    </source>
</evidence>
<dbReference type="InterPro" id="IPR036028">
    <property type="entry name" value="SH3-like_dom_sf"/>
</dbReference>
<dbReference type="InterPro" id="IPR001452">
    <property type="entry name" value="SH3_domain"/>
</dbReference>
<evidence type="ECO:0000256" key="4">
    <source>
        <dbReference type="ARBA" id="ARBA00022737"/>
    </source>
</evidence>
<feature type="compositionally biased region" description="Polar residues" evidence="11">
    <location>
        <begin position="531"/>
        <end position="541"/>
    </location>
</feature>
<evidence type="ECO:0000256" key="11">
    <source>
        <dbReference type="SAM" id="MobiDB-lite"/>
    </source>
</evidence>
<evidence type="ECO:0000259" key="12">
    <source>
        <dbReference type="PROSITE" id="PS50002"/>
    </source>
</evidence>
<name>A0A671SBR9_9TELE</name>
<dbReference type="GO" id="GO:1902905">
    <property type="term" value="P:positive regulation of supramolecular fiber organization"/>
    <property type="evidence" value="ECO:0007669"/>
    <property type="project" value="UniProtKB-ARBA"/>
</dbReference>
<dbReference type="FunFam" id="2.30.30.40:FF:000060">
    <property type="entry name" value="FCH and double SH3 domains protein 2"/>
    <property type="match status" value="1"/>
</dbReference>
<organism evidence="14 15">
    <name type="scientific">Sinocyclocheilus anshuiensis</name>
    <dbReference type="NCBI Taxonomy" id="1608454"/>
    <lineage>
        <taxon>Eukaryota</taxon>
        <taxon>Metazoa</taxon>
        <taxon>Chordata</taxon>
        <taxon>Craniata</taxon>
        <taxon>Vertebrata</taxon>
        <taxon>Euteleostomi</taxon>
        <taxon>Actinopterygii</taxon>
        <taxon>Neopterygii</taxon>
        <taxon>Teleostei</taxon>
        <taxon>Ostariophysi</taxon>
        <taxon>Cypriniformes</taxon>
        <taxon>Cyprinidae</taxon>
        <taxon>Cyprininae</taxon>
        <taxon>Sinocyclocheilus</taxon>
    </lineage>
</organism>
<dbReference type="FunFam" id="2.30.30.40:FF:000033">
    <property type="entry name" value="FCH and double SH3 domains protein 2"/>
    <property type="match status" value="1"/>
</dbReference>
<keyword evidence="15" id="KW-1185">Reference proteome</keyword>
<dbReference type="CDD" id="cd11761">
    <property type="entry name" value="SH3_FCHSD_1"/>
    <property type="match status" value="1"/>
</dbReference>
<dbReference type="AlphaFoldDB" id="A0A671SBR9"/>
<dbReference type="PANTHER" id="PTHR15735">
    <property type="entry name" value="FCH AND DOUBLE SH3 DOMAINS PROTEIN"/>
    <property type="match status" value="1"/>
</dbReference>
<dbReference type="PANTHER" id="PTHR15735:SF11">
    <property type="entry name" value="F-BAR AND DOUBLE SH3 DOMAINS PROTEIN 2"/>
    <property type="match status" value="1"/>
</dbReference>
<keyword evidence="6" id="KW-0446">Lipid-binding</keyword>
<evidence type="ECO:0000256" key="9">
    <source>
        <dbReference type="PROSITE-ProRule" id="PRU01077"/>
    </source>
</evidence>
<dbReference type="GO" id="GO:0051495">
    <property type="term" value="P:positive regulation of cytoskeleton organization"/>
    <property type="evidence" value="ECO:0007669"/>
    <property type="project" value="UniProtKB-ARBA"/>
</dbReference>
<dbReference type="InterPro" id="IPR031160">
    <property type="entry name" value="F_BAR_dom"/>
</dbReference>
<evidence type="ECO:0000256" key="3">
    <source>
        <dbReference type="ARBA" id="ARBA00022553"/>
    </source>
</evidence>
<gene>
    <name evidence="14" type="primary">LOC107697447</name>
</gene>
<dbReference type="InterPro" id="IPR027267">
    <property type="entry name" value="AH/BAR_dom_sf"/>
</dbReference>
<dbReference type="GO" id="GO:0031594">
    <property type="term" value="C:neuromuscular junction"/>
    <property type="evidence" value="ECO:0007669"/>
    <property type="project" value="TreeGrafter"/>
</dbReference>
<protein>
    <submittedName>
        <fullName evidence="14">F-BAR and double SH3 domains protein 2-like</fullName>
    </submittedName>
</protein>
<feature type="region of interest" description="Disordered" evidence="11">
    <location>
        <begin position="531"/>
        <end position="555"/>
    </location>
</feature>
<feature type="coiled-coil region" evidence="10">
    <location>
        <begin position="132"/>
        <end position="169"/>
    </location>
</feature>
<evidence type="ECO:0000256" key="5">
    <source>
        <dbReference type="ARBA" id="ARBA00023054"/>
    </source>
</evidence>
<sequence length="710" mass="81043">MQPPPRKVKVTQEVKHTHTEQLNRLQFKHQTDLDFLEDLRIYSQKKALIEKDCSQALHKLASQYLKREWSGAPSEEQRDSSINVWAVWRSYLEGVMKVSQSRINGCENYRSQISDPVKTFREQKDLQLKKCCEQLARAQADLQVTIRDLEKSRKTYQEAEQTAQTVREKADMEAKSKLSLFQSRSSLKRASVKLKAKKNEWKSKATQARNDYLLTLSATNAHQDRYYETDLIIQVLDGSFYDHVQSFLISLCQTELETSQSIQDTFQCLLETSSGVTQDIHQQVFIQDNPAFQKATPFQYQPCENDSVRELLKESGTAEEHSLNKEARKWATRVAREHKNIIHTQRYEESHQQDQNNNELELKMDDARECIRKSETMKLKAEARLNLLRDIGVAVDVWLKSTMNQVMEELENERWAALNTHDASFSHSVDFDREDDEDTEMLDDSSSSPSSTHRNYPLTCSVLYSYQASQPDELTIQEQEILELIDDGDMEDWVKARNRAGQVGYVPEKYLQLPTSSSLLRMLQSFSSIDTQSHTSSTSAEQEPEIETLTQSSPNTHGSAINLARALYAYEAQTEDELSFPEGAVIYILSKHNQEDDGFWEGEFNGAVGVFPAVLVEDLCRPENVRIIFICVFSSTGHTHTLSPRSPGEGGSGLRPVRSALLKLHANDGRLTVKSDGCFCFLQVRAAPPPPKQQAQGQVQKREEVEITLV</sequence>
<evidence type="ECO:0000313" key="14">
    <source>
        <dbReference type="Ensembl" id="ENSSANP00000094123.1"/>
    </source>
</evidence>
<accession>A0A671SBR9</accession>
<dbReference type="GO" id="GO:0008289">
    <property type="term" value="F:lipid binding"/>
    <property type="evidence" value="ECO:0007669"/>
    <property type="project" value="UniProtKB-KW"/>
</dbReference>
<reference evidence="14" key="1">
    <citation type="submission" date="2025-08" db="UniProtKB">
        <authorList>
            <consortium name="Ensembl"/>
        </authorList>
    </citation>
    <scope>IDENTIFICATION</scope>
</reference>
<keyword evidence="5 9" id="KW-0175">Coiled coil</keyword>
<evidence type="ECO:0000256" key="6">
    <source>
        <dbReference type="ARBA" id="ARBA00023121"/>
    </source>
</evidence>
<evidence type="ECO:0000259" key="13">
    <source>
        <dbReference type="PROSITE" id="PS51741"/>
    </source>
</evidence>
<dbReference type="InterPro" id="IPR035460">
    <property type="entry name" value="FCHSD_SH3_1"/>
</dbReference>
<evidence type="ECO:0000256" key="8">
    <source>
        <dbReference type="PROSITE-ProRule" id="PRU00192"/>
    </source>
</evidence>
<dbReference type="GO" id="GO:0055037">
    <property type="term" value="C:recycling endosome"/>
    <property type="evidence" value="ECO:0007669"/>
    <property type="project" value="TreeGrafter"/>
</dbReference>
<keyword evidence="2 8" id="KW-0728">SH3 domain</keyword>
<dbReference type="Ensembl" id="ENSSANT00000099956.1">
    <property type="protein sequence ID" value="ENSSANP00000094123.1"/>
    <property type="gene ID" value="ENSSANG00000046368.1"/>
</dbReference>
<keyword evidence="4" id="KW-0677">Repeat</keyword>
<dbReference type="GO" id="GO:0042995">
    <property type="term" value="C:cell projection"/>
    <property type="evidence" value="ECO:0007669"/>
    <property type="project" value="UniProtKB-SubCell"/>
</dbReference>
<dbReference type="Pfam" id="PF00018">
    <property type="entry name" value="SH3_1"/>
    <property type="match status" value="1"/>
</dbReference>
<evidence type="ECO:0000256" key="7">
    <source>
        <dbReference type="ARBA" id="ARBA00023273"/>
    </source>
</evidence>
<dbReference type="SMART" id="SM00326">
    <property type="entry name" value="SH3"/>
    <property type="match status" value="2"/>
</dbReference>
<feature type="compositionally biased region" description="Acidic residues" evidence="11">
    <location>
        <begin position="432"/>
        <end position="443"/>
    </location>
</feature>
<dbReference type="Gene3D" id="2.30.30.40">
    <property type="entry name" value="SH3 Domains"/>
    <property type="match status" value="2"/>
</dbReference>
<dbReference type="PROSITE" id="PS51741">
    <property type="entry name" value="F_BAR"/>
    <property type="match status" value="1"/>
</dbReference>
<feature type="domain" description="SH3" evidence="12">
    <location>
        <begin position="455"/>
        <end position="516"/>
    </location>
</feature>
<reference evidence="14" key="2">
    <citation type="submission" date="2025-09" db="UniProtKB">
        <authorList>
            <consortium name="Ensembl"/>
        </authorList>
    </citation>
    <scope>IDENTIFICATION</scope>
</reference>
<dbReference type="InterPro" id="IPR001060">
    <property type="entry name" value="FCH_dom"/>
</dbReference>
<dbReference type="PROSITE" id="PS50002">
    <property type="entry name" value="SH3"/>
    <property type="match status" value="2"/>
</dbReference>
<dbReference type="GO" id="GO:0007274">
    <property type="term" value="P:neuromuscular synaptic transmission"/>
    <property type="evidence" value="ECO:0007669"/>
    <property type="project" value="TreeGrafter"/>
</dbReference>
<dbReference type="Pfam" id="PF14604">
    <property type="entry name" value="SH3_9"/>
    <property type="match status" value="1"/>
</dbReference>
<evidence type="ECO:0000256" key="1">
    <source>
        <dbReference type="ARBA" id="ARBA00004316"/>
    </source>
</evidence>
<comment type="subcellular location">
    <subcellularLocation>
        <location evidence="1">Cell projection</location>
    </subcellularLocation>
</comment>
<feature type="domain" description="SH3" evidence="12">
    <location>
        <begin position="559"/>
        <end position="621"/>
    </location>
</feature>
<evidence type="ECO:0000256" key="10">
    <source>
        <dbReference type="SAM" id="Coils"/>
    </source>
</evidence>